<name>A0A382NVH5_9ZZZZ</name>
<sequence length="81" mass="9149">MASEKRYFAKVVLEIFVPDNDVFIPEADGTHTINRHSKDNAEWVAQNVIDRASDNWDRVNGGTVIAVADNDNQEELNEVFS</sequence>
<protein>
    <submittedName>
        <fullName evidence="1">Uncharacterized protein</fullName>
    </submittedName>
</protein>
<dbReference type="AlphaFoldDB" id="A0A382NVH5"/>
<proteinExistence type="predicted"/>
<accession>A0A382NVH5</accession>
<organism evidence="1">
    <name type="scientific">marine metagenome</name>
    <dbReference type="NCBI Taxonomy" id="408172"/>
    <lineage>
        <taxon>unclassified sequences</taxon>
        <taxon>metagenomes</taxon>
        <taxon>ecological metagenomes</taxon>
    </lineage>
</organism>
<evidence type="ECO:0000313" key="1">
    <source>
        <dbReference type="EMBL" id="SVC65066.1"/>
    </source>
</evidence>
<reference evidence="1" key="1">
    <citation type="submission" date="2018-05" db="EMBL/GenBank/DDBJ databases">
        <authorList>
            <person name="Lanie J.A."/>
            <person name="Ng W.-L."/>
            <person name="Kazmierczak K.M."/>
            <person name="Andrzejewski T.M."/>
            <person name="Davidsen T.M."/>
            <person name="Wayne K.J."/>
            <person name="Tettelin H."/>
            <person name="Glass J.I."/>
            <person name="Rusch D."/>
            <person name="Podicherti R."/>
            <person name="Tsui H.-C.T."/>
            <person name="Winkler M.E."/>
        </authorList>
    </citation>
    <scope>NUCLEOTIDE SEQUENCE</scope>
</reference>
<dbReference type="EMBL" id="UINC01103009">
    <property type="protein sequence ID" value="SVC65066.1"/>
    <property type="molecule type" value="Genomic_DNA"/>
</dbReference>
<gene>
    <name evidence="1" type="ORF">METZ01_LOCUS317920</name>
</gene>